<dbReference type="RefSeq" id="WP_258980328.1">
    <property type="nucleotide sequence ID" value="NZ_JARZAK010000025.1"/>
</dbReference>
<evidence type="ECO:0000256" key="1">
    <source>
        <dbReference type="ARBA" id="ARBA00004571"/>
    </source>
</evidence>
<dbReference type="NCBIfam" id="TIGR04056">
    <property type="entry name" value="OMP_RagA_SusC"/>
    <property type="match status" value="1"/>
</dbReference>
<protein>
    <submittedName>
        <fullName evidence="10">TonB-dependent receptor</fullName>
    </submittedName>
</protein>
<comment type="caution">
    <text evidence="10">The sequence shown here is derived from an EMBL/GenBank/DDBJ whole genome shotgun (WGS) entry which is preliminary data.</text>
</comment>
<evidence type="ECO:0000256" key="2">
    <source>
        <dbReference type="ARBA" id="ARBA00022448"/>
    </source>
</evidence>
<dbReference type="Pfam" id="PF13715">
    <property type="entry name" value="CarbopepD_reg_2"/>
    <property type="match status" value="1"/>
</dbReference>
<reference evidence="10 11" key="1">
    <citation type="submission" date="2023-04" db="EMBL/GenBank/DDBJ databases">
        <title>Bacteroides pacosi sp. nov., isolated from the fecal material of an alpaca.</title>
        <authorList>
            <person name="Miller S."/>
            <person name="Hendry M."/>
            <person name="King J."/>
            <person name="Sankaranarayanan K."/>
            <person name="Lawson P.A."/>
        </authorList>
    </citation>
    <scope>NUCLEOTIDE SEQUENCE [LARGE SCALE GENOMIC DNA]</scope>
    <source>
        <strain evidence="10 11">A2-P53</strain>
    </source>
</reference>
<comment type="similarity">
    <text evidence="7">Belongs to the TonB-dependent receptor family.</text>
</comment>
<dbReference type="InterPro" id="IPR023996">
    <property type="entry name" value="TonB-dep_OMP_SusC/RagA"/>
</dbReference>
<dbReference type="InterPro" id="IPR039426">
    <property type="entry name" value="TonB-dep_rcpt-like"/>
</dbReference>
<evidence type="ECO:0000256" key="5">
    <source>
        <dbReference type="ARBA" id="ARBA00023136"/>
    </source>
</evidence>
<evidence type="ECO:0000256" key="4">
    <source>
        <dbReference type="ARBA" id="ARBA00022692"/>
    </source>
</evidence>
<evidence type="ECO:0000256" key="3">
    <source>
        <dbReference type="ARBA" id="ARBA00022452"/>
    </source>
</evidence>
<feature type="signal peptide" evidence="8">
    <location>
        <begin position="1"/>
        <end position="27"/>
    </location>
</feature>
<keyword evidence="10" id="KW-0675">Receptor</keyword>
<dbReference type="InterPro" id="IPR008969">
    <property type="entry name" value="CarboxyPept-like_regulatory"/>
</dbReference>
<organism evidence="10 11">
    <name type="scientific">Bacteroides vicugnae</name>
    <dbReference type="NCBI Taxonomy" id="3037989"/>
    <lineage>
        <taxon>Bacteria</taxon>
        <taxon>Pseudomonadati</taxon>
        <taxon>Bacteroidota</taxon>
        <taxon>Bacteroidia</taxon>
        <taxon>Bacteroidales</taxon>
        <taxon>Bacteroidaceae</taxon>
        <taxon>Bacteroides</taxon>
    </lineage>
</organism>
<dbReference type="PROSITE" id="PS51257">
    <property type="entry name" value="PROKAR_LIPOPROTEIN"/>
    <property type="match status" value="1"/>
</dbReference>
<name>A0ABU5HWI4_9BACE</name>
<dbReference type="Pfam" id="PF07715">
    <property type="entry name" value="Plug"/>
    <property type="match status" value="1"/>
</dbReference>
<dbReference type="Proteomes" id="UP001292913">
    <property type="component" value="Unassembled WGS sequence"/>
</dbReference>
<feature type="domain" description="TonB-dependent receptor plug" evidence="9">
    <location>
        <begin position="120"/>
        <end position="220"/>
    </location>
</feature>
<evidence type="ECO:0000256" key="6">
    <source>
        <dbReference type="ARBA" id="ARBA00023237"/>
    </source>
</evidence>
<dbReference type="Gene3D" id="2.170.130.10">
    <property type="entry name" value="TonB-dependent receptor, plug domain"/>
    <property type="match status" value="1"/>
</dbReference>
<dbReference type="Gene3D" id="2.40.170.20">
    <property type="entry name" value="TonB-dependent receptor, beta-barrel domain"/>
    <property type="match status" value="1"/>
</dbReference>
<proteinExistence type="inferred from homology"/>
<keyword evidence="6 7" id="KW-0998">Cell outer membrane</keyword>
<accession>A0ABU5HWI4</accession>
<evidence type="ECO:0000259" key="9">
    <source>
        <dbReference type="Pfam" id="PF07715"/>
    </source>
</evidence>
<dbReference type="SUPFAM" id="SSF49464">
    <property type="entry name" value="Carboxypeptidase regulatory domain-like"/>
    <property type="match status" value="1"/>
</dbReference>
<evidence type="ECO:0000313" key="11">
    <source>
        <dbReference type="Proteomes" id="UP001292913"/>
    </source>
</evidence>
<dbReference type="InterPro" id="IPR036942">
    <property type="entry name" value="Beta-barrel_TonB_sf"/>
</dbReference>
<evidence type="ECO:0000256" key="8">
    <source>
        <dbReference type="SAM" id="SignalP"/>
    </source>
</evidence>
<keyword evidence="3 7" id="KW-1134">Transmembrane beta strand</keyword>
<gene>
    <name evidence="10" type="ORF">QHG74_22455</name>
</gene>
<evidence type="ECO:0000313" key="10">
    <source>
        <dbReference type="EMBL" id="MDY7260481.1"/>
    </source>
</evidence>
<dbReference type="SUPFAM" id="SSF56935">
    <property type="entry name" value="Porins"/>
    <property type="match status" value="1"/>
</dbReference>
<dbReference type="EMBL" id="JARZAK010000025">
    <property type="protein sequence ID" value="MDY7260481.1"/>
    <property type="molecule type" value="Genomic_DNA"/>
</dbReference>
<dbReference type="InterPro" id="IPR012910">
    <property type="entry name" value="Plug_dom"/>
</dbReference>
<keyword evidence="8" id="KW-0732">Signal</keyword>
<keyword evidence="4 7" id="KW-0812">Transmembrane</keyword>
<keyword evidence="11" id="KW-1185">Reference proteome</keyword>
<dbReference type="PROSITE" id="PS52016">
    <property type="entry name" value="TONB_DEPENDENT_REC_3"/>
    <property type="match status" value="1"/>
</dbReference>
<keyword evidence="5 7" id="KW-0472">Membrane</keyword>
<evidence type="ECO:0000256" key="7">
    <source>
        <dbReference type="PROSITE-ProRule" id="PRU01360"/>
    </source>
</evidence>
<dbReference type="Gene3D" id="2.60.40.1120">
    <property type="entry name" value="Carboxypeptidase-like, regulatory domain"/>
    <property type="match status" value="1"/>
</dbReference>
<keyword evidence="2 7" id="KW-0813">Transport</keyword>
<comment type="subcellular location">
    <subcellularLocation>
        <location evidence="1 7">Cell outer membrane</location>
        <topology evidence="1 7">Multi-pass membrane protein</topology>
    </subcellularLocation>
</comment>
<sequence length="1051" mass="116444">MKKNKWNQRFLTSLFIMLFACTASVFAQSMISGTVKDGNDEPLPGVTVAVHGSNNGTITDVNGKYSINAKSNDVLVFSYIGMATQEIKIAGKHVINIIMKDDVASLDEIVVVGYGTQKRASITGAVSTVSDKEILRAPTMSISNVIGSRVAGISAVQSSGQPGSDNASLTVRGQSDIIYVIDGIRRTAADFNGLDPNEIESVSVLKDASAVAVYGLDANGAFIVTTKKGRNEKMSISYSGEYGISKNTQQQEWLDGPGYAYWYNKALNLDGKEALFTKDMVQKMKDGVDGWGNTNWYDKIFGTGTRQHHNVSASGGTERLHFFASIGYLKEKGNIDNFNYDRLNLRSNIDAKLTKSLTFTLGISGRVETRKQPRYSANPDSWLNLPLQAIRALPYAPDTYEKDGETYYVATPQATGHVSPVASAFDSGYNKSHSSYIQSNFSLKYDAPWLKGLSFKFQGAYDLNYNFSKVLTNPYKVMVMELPTAESTTLNYHLGDDPAGNTISLSESAARGYTFTTQSSINYDNVFGKHNVSVLLLAETREIKSNTFSAAGYGLDFIELDELSRLTNQTGDGSTKHPEVGGYSGNSRVAGFVGRVNYSYADKYYAEASLRYDGSYLFGGMNKRWITLPGLSLGWRINNENWFNLPWVNNLKLRGGVGKTATSSGLSAFQWSNSMGISNNAVVIGSGSQSMLYYATLGNPNLTWAQCMNYNVGFDATLWNGLLGVEFDVFYKYEFDKLATIGGTYPPSIGGYYFTQANINKADYKGFDITLNHHNKIGSFNYGAKLIWSYAYGRWLKYSGDAENTPDYQKLTGKQIGAKYGFVAMGLFQNEEEVANSPIIAGRMPLPGYIRYQDRNGDGIISKEQDMGYIGKSARPTHNGSLNLFGEWKGFDFDLLFSWGLGHEIALTGQYTAEDAAEAGTMDHTSFTKPFYQKGNSPVYLVENSWRPDNRDADFPRLEVEGPNNQNGYSSTYWYRNGNYMRLKTAQIGYNFPKRWINQLGVEKVRLYIEGYNLFTISGLTKYNIDPESPAVNNGYYPQQRTYTFGINLTF</sequence>
<feature type="chain" id="PRO_5046629967" evidence="8">
    <location>
        <begin position="28"/>
        <end position="1051"/>
    </location>
</feature>
<dbReference type="InterPro" id="IPR037066">
    <property type="entry name" value="Plug_dom_sf"/>
</dbReference>